<gene>
    <name evidence="3" type="ORF">A3F84_14785</name>
</gene>
<keyword evidence="1" id="KW-1133">Transmembrane helix</keyword>
<evidence type="ECO:0000259" key="2">
    <source>
        <dbReference type="Pfam" id="PF14238"/>
    </source>
</evidence>
<dbReference type="AlphaFoldDB" id="A0A1F6CZ16"/>
<dbReference type="EMBL" id="MFKF01000107">
    <property type="protein sequence ID" value="OGG54310.1"/>
    <property type="molecule type" value="Genomic_DNA"/>
</dbReference>
<feature type="transmembrane region" description="Helical" evidence="1">
    <location>
        <begin position="6"/>
        <end position="23"/>
    </location>
</feature>
<evidence type="ECO:0000313" key="3">
    <source>
        <dbReference type="EMBL" id="OGG54310.1"/>
    </source>
</evidence>
<accession>A0A1F6CZ16</accession>
<evidence type="ECO:0000256" key="1">
    <source>
        <dbReference type="SAM" id="Phobius"/>
    </source>
</evidence>
<name>A0A1F6CZ16_HANXR</name>
<keyword evidence="1" id="KW-0472">Membrane</keyword>
<feature type="domain" description="DUF4340" evidence="2">
    <location>
        <begin position="207"/>
        <end position="389"/>
    </location>
</feature>
<evidence type="ECO:0000313" key="4">
    <source>
        <dbReference type="Proteomes" id="UP000178606"/>
    </source>
</evidence>
<organism evidence="3 4">
    <name type="scientific">Handelsmanbacteria sp. (strain RIFCSPLOWO2_12_FULL_64_10)</name>
    <dbReference type="NCBI Taxonomy" id="1817868"/>
    <lineage>
        <taxon>Bacteria</taxon>
        <taxon>Candidatus Handelsmaniibacteriota</taxon>
    </lineage>
</organism>
<proteinExistence type="predicted"/>
<sequence>MSFKTTGVLAVILIAIGAFWYFYDYKGEKGREEKTSLAKRMFQFEAGKVRRVFVATGDTTVVCERQPDSTWGITSPVRTGADRWTVELIVSNVAELDRQETIAEGATPETLSDYGLRRPSFRVYLDGAGIDTILAGDDSPTGGFTYVKLAGRPEVLAVGAWQVNRMRKTLYDLRDKTALPFEREQVGRIEVSAPDGQVVLTRNGQVWQMERPVVDRADEDAVSRLLTNLSGSKVRAFKDEAPTDLGRYGLSPSKVSATLFEGGAMTRKTLDVGDSTGAWRYARYSGRPPVFAVDTSFVNIIAAGMPYYRHKAFAEFDRERVTKVELVRPDSTVVCERDTSGAWNVVRPFGKALDREKGDALLTSLNALKARAFVAESADRPATYGFDRPALVARLSGKGGPVLTLTLGKKAGEYLYARVDRKETVYQVDERTLQDLWPALKEISATTARPDSAKKG</sequence>
<dbReference type="InterPro" id="IPR025641">
    <property type="entry name" value="DUF4340"/>
</dbReference>
<dbReference type="Proteomes" id="UP000178606">
    <property type="component" value="Unassembled WGS sequence"/>
</dbReference>
<protein>
    <recommendedName>
        <fullName evidence="2">DUF4340 domain-containing protein</fullName>
    </recommendedName>
</protein>
<dbReference type="Pfam" id="PF14238">
    <property type="entry name" value="DUF4340"/>
    <property type="match status" value="1"/>
</dbReference>
<reference evidence="3 4" key="1">
    <citation type="journal article" date="2016" name="Nat. Commun.">
        <title>Thousands of microbial genomes shed light on interconnected biogeochemical processes in an aquifer system.</title>
        <authorList>
            <person name="Anantharaman K."/>
            <person name="Brown C.T."/>
            <person name="Hug L.A."/>
            <person name="Sharon I."/>
            <person name="Castelle C.J."/>
            <person name="Probst A.J."/>
            <person name="Thomas B.C."/>
            <person name="Singh A."/>
            <person name="Wilkins M.J."/>
            <person name="Karaoz U."/>
            <person name="Brodie E.L."/>
            <person name="Williams K.H."/>
            <person name="Hubbard S.S."/>
            <person name="Banfield J.F."/>
        </authorList>
    </citation>
    <scope>NUCLEOTIDE SEQUENCE [LARGE SCALE GENOMIC DNA]</scope>
    <source>
        <strain evidence="4">RIFCSPLOWO2_12_FULL_64_10</strain>
    </source>
</reference>
<keyword evidence="1" id="KW-0812">Transmembrane</keyword>
<comment type="caution">
    <text evidence="3">The sequence shown here is derived from an EMBL/GenBank/DDBJ whole genome shotgun (WGS) entry which is preliminary data.</text>
</comment>